<dbReference type="EC" id="2.4.-.-" evidence="9"/>
<dbReference type="InterPro" id="IPR055259">
    <property type="entry name" value="YkvP/CgeB_Glyco_trans-like"/>
</dbReference>
<dbReference type="PANTHER" id="PTHR12526:SF630">
    <property type="entry name" value="GLYCOSYLTRANSFERASE"/>
    <property type="match status" value="1"/>
</dbReference>
<dbReference type="EMBL" id="CP158265">
    <property type="protein sequence ID" value="XDJ77249.1"/>
    <property type="molecule type" value="Genomic_DNA"/>
</dbReference>
<dbReference type="EMBL" id="CP158269">
    <property type="protein sequence ID" value="XDJ87583.1"/>
    <property type="molecule type" value="Genomic_DNA"/>
</dbReference>
<dbReference type="AlphaFoldDB" id="A0AB39EZS9"/>
<evidence type="ECO:0000313" key="3">
    <source>
        <dbReference type="EMBL" id="XDJ44032.1"/>
    </source>
</evidence>
<dbReference type="EMBL" id="CP158273">
    <property type="protein sequence ID" value="XDJ95899.1"/>
    <property type="molecule type" value="Genomic_DNA"/>
</dbReference>
<evidence type="ECO:0000313" key="15">
    <source>
        <dbReference type="EMBL" id="XDJ91527.1"/>
    </source>
</evidence>
<dbReference type="EMBL" id="BAAAEX010000001">
    <property type="protein sequence ID" value="GAA0772365.1"/>
    <property type="molecule type" value="Genomic_DNA"/>
</dbReference>
<keyword evidence="19" id="KW-1185">Reference proteome</keyword>
<dbReference type="EMBL" id="CP158270">
    <property type="protein sequence ID" value="XDJ91527.1"/>
    <property type="molecule type" value="Genomic_DNA"/>
</dbReference>
<evidence type="ECO:0000313" key="4">
    <source>
        <dbReference type="EMBL" id="XDJ56750.1"/>
    </source>
</evidence>
<dbReference type="EMBL" id="CP158272">
    <property type="protein sequence ID" value="XDJ98547.1"/>
    <property type="molecule type" value="Genomic_DNA"/>
</dbReference>
<dbReference type="EMBL" id="CP158264">
    <property type="protein sequence ID" value="XDJ74250.1"/>
    <property type="molecule type" value="Genomic_DNA"/>
</dbReference>
<dbReference type="PANTHER" id="PTHR12526">
    <property type="entry name" value="GLYCOSYLTRANSFERASE"/>
    <property type="match status" value="1"/>
</dbReference>
<feature type="domain" description="Spore protein YkvP/CgeB glycosyl transferase-like" evidence="1">
    <location>
        <begin position="208"/>
        <end position="339"/>
    </location>
</feature>
<accession>A0AB39EZS9</accession>
<evidence type="ECO:0000313" key="8">
    <source>
        <dbReference type="EMBL" id="XDJ66131.1"/>
    </source>
</evidence>
<dbReference type="EMBL" id="CP158263">
    <property type="protein sequence ID" value="XDJ71983.1"/>
    <property type="molecule type" value="Genomic_DNA"/>
</dbReference>
<dbReference type="EMBL" id="CP158271">
    <property type="protein sequence ID" value="XDJ92191.1"/>
    <property type="molecule type" value="Genomic_DNA"/>
</dbReference>
<reference evidence="2" key="1">
    <citation type="journal article" date="2014" name="Int. J. Syst. Evol. Microbiol.">
        <title>Complete genome of a new Firmicutes species belonging to the dominant human colonic microbiota ('Ruminococcus bicirculans') reveals two chromosomes and a selective capacity to utilize plant glucans.</title>
        <authorList>
            <consortium name="NISC Comparative Sequencing Program"/>
            <person name="Wegmann U."/>
            <person name="Louis P."/>
            <person name="Goesmann A."/>
            <person name="Henrissat B."/>
            <person name="Duncan S.H."/>
            <person name="Flint H.J."/>
        </authorList>
    </citation>
    <scope>NUCLEOTIDE SEQUENCE</scope>
    <source>
        <strain evidence="2">JCM 15515</strain>
    </source>
</reference>
<dbReference type="GeneID" id="93067098"/>
<sequence>MSEIAFLLFCGRKFGGMERRYARLAGSLHDQGVEVTVICTHDALLGMRDLNIIFPQSSFRLIDFGWRSIPVFFRKINRALGIIRALYLIRSAQYKHVHIIANPGFLVYLYAALSRFLPLFSFSVVDSRLGFNAGWVRRAVKATYSVDCLSDSIGKNIRCACENETDRRKVHVSPCSFTDFSEVKLRDIRDIDVVMMARFSPEKGYGLFLKAAPNLPEGLEIHLCGFGSNPPITERAKVYECQDPFDVLARSKIFLSLQDKENYPSQALLEAMASGCAVIATDVGETRRLLDESCAILIKPDASALASSIKYLLENPAECRRLGSEARARVLRDHTLDRFSEYFKREIMHDSACALADV</sequence>
<dbReference type="Pfam" id="PF13524">
    <property type="entry name" value="Glyco_trans_1_2"/>
    <property type="match status" value="1"/>
</dbReference>
<evidence type="ECO:0000313" key="18">
    <source>
        <dbReference type="EMBL" id="XDJ98547.1"/>
    </source>
</evidence>
<evidence type="ECO:0000313" key="7">
    <source>
        <dbReference type="EMBL" id="XDJ63001.1"/>
    </source>
</evidence>
<evidence type="ECO:0000313" key="12">
    <source>
        <dbReference type="EMBL" id="XDJ82077.1"/>
    </source>
</evidence>
<proteinExistence type="predicted"/>
<dbReference type="RefSeq" id="WP_343834985.1">
    <property type="nucleotide sequence ID" value="NZ_BAAAEX010000001.1"/>
</dbReference>
<dbReference type="EMBL" id="CP158261">
    <property type="protein sequence ID" value="XDJ66131.1"/>
    <property type="molecule type" value="Genomic_DNA"/>
</dbReference>
<dbReference type="EMBL" id="CP158258">
    <property type="protein sequence ID" value="XDJ59432.1"/>
    <property type="molecule type" value="Genomic_DNA"/>
</dbReference>
<dbReference type="GO" id="GO:0016757">
    <property type="term" value="F:glycosyltransferase activity"/>
    <property type="evidence" value="ECO:0007669"/>
    <property type="project" value="UniProtKB-KW"/>
</dbReference>
<evidence type="ECO:0000313" key="10">
    <source>
        <dbReference type="EMBL" id="XDJ74250.1"/>
    </source>
</evidence>
<dbReference type="EMBL" id="CP158266">
    <property type="protein sequence ID" value="XDJ82077.1"/>
    <property type="molecule type" value="Genomic_DNA"/>
</dbReference>
<gene>
    <name evidence="5" type="ORF">ABRY90_05860</name>
    <name evidence="8" type="ORF">ABRY91_12040</name>
    <name evidence="6" type="ORF">ABRY92_07315</name>
    <name evidence="16" type="ORF">ABRY95_07080</name>
    <name evidence="12" type="ORF">ABRY96_10320</name>
    <name evidence="10" type="ORF">ABRY97_11635</name>
    <name evidence="14" type="ORF">ABRY98_11660</name>
    <name evidence="4" type="ORF">ABRZ00_06150</name>
    <name evidence="3" type="ORF">ABRZ02_10235</name>
    <name evidence="7" type="ORF">ABRZ03_09675</name>
    <name evidence="17" type="ORF">ABRZ05_12550</name>
    <name evidence="9" type="ORF">ABRZ06_00255</name>
    <name evidence="13" type="ORF">ABRZ08_05855</name>
    <name evidence="11" type="ORF">ABRZ10_00020</name>
    <name evidence="18" type="ORF">ABRZ11_12205</name>
    <name evidence="15" type="ORF">ABRZ12_04315</name>
    <name evidence="2" type="ORF">GCM10009108_01230</name>
</gene>
<keyword evidence="9" id="KW-0328">Glycosyltransferase</keyword>
<evidence type="ECO:0000313" key="17">
    <source>
        <dbReference type="EMBL" id="XDJ95899.1"/>
    </source>
</evidence>
<keyword evidence="9" id="KW-0808">Transferase</keyword>
<dbReference type="Proteomes" id="UP001500573">
    <property type="component" value="Unassembled WGS sequence"/>
</dbReference>
<reference evidence="9" key="4">
    <citation type="submission" date="2024-05" db="EMBL/GenBank/DDBJ databases">
        <authorList>
            <person name="Luo Y.-C."/>
            <person name="Nicholds J."/>
            <person name="Mortimer T."/>
            <person name="Maboni G."/>
        </authorList>
    </citation>
    <scope>NUCLEOTIDE SEQUENCE</scope>
    <source>
        <strain evidence="17">124370</strain>
        <strain evidence="18">124566</strain>
        <strain evidence="16">124953</strain>
        <strain evidence="15">130308</strain>
        <strain evidence="14">130416</strain>
        <strain evidence="13">140124</strain>
        <strain evidence="12">143751</strain>
        <strain evidence="11">143769</strain>
        <strain evidence="10">143811</strain>
        <strain evidence="9">143936</strain>
        <strain evidence="8">145849</strain>
        <strain evidence="7">145850</strain>
        <strain evidence="6">145852</strain>
        <strain evidence="5">148131</strain>
        <strain evidence="4">150221</strain>
        <strain evidence="3">153271</strain>
    </source>
</reference>
<organism evidence="9">
    <name type="scientific">Castellaniella ginsengisoli</name>
    <dbReference type="NCBI Taxonomy" id="546114"/>
    <lineage>
        <taxon>Bacteria</taxon>
        <taxon>Pseudomonadati</taxon>
        <taxon>Pseudomonadota</taxon>
        <taxon>Betaproteobacteria</taxon>
        <taxon>Burkholderiales</taxon>
        <taxon>Alcaligenaceae</taxon>
        <taxon>Castellaniella</taxon>
    </lineage>
</organism>
<dbReference type="Gene3D" id="3.40.50.2000">
    <property type="entry name" value="Glycogen Phosphorylase B"/>
    <property type="match status" value="2"/>
</dbReference>
<evidence type="ECO:0000313" key="5">
    <source>
        <dbReference type="EMBL" id="XDJ59432.1"/>
    </source>
</evidence>
<dbReference type="EMBL" id="CP158259">
    <property type="protein sequence ID" value="XDJ59831.1"/>
    <property type="molecule type" value="Genomic_DNA"/>
</dbReference>
<evidence type="ECO:0000313" key="11">
    <source>
        <dbReference type="EMBL" id="XDJ77249.1"/>
    </source>
</evidence>
<evidence type="ECO:0000313" key="19">
    <source>
        <dbReference type="Proteomes" id="UP001500573"/>
    </source>
</evidence>
<evidence type="ECO:0000259" key="1">
    <source>
        <dbReference type="Pfam" id="PF13524"/>
    </source>
</evidence>
<reference evidence="19" key="2">
    <citation type="journal article" date="2019" name="Int. J. Syst. Evol. Microbiol.">
        <title>The Global Catalogue of Microorganisms (GCM) 10K type strain sequencing project: providing services to taxonomists for standard genome sequencing and annotation.</title>
        <authorList>
            <consortium name="The Broad Institute Genomics Platform"/>
            <consortium name="The Broad Institute Genome Sequencing Center for Infectious Disease"/>
            <person name="Wu L."/>
            <person name="Ma J."/>
        </authorList>
    </citation>
    <scope>NUCLEOTIDE SEQUENCE [LARGE SCALE GENOMIC DNA]</scope>
    <source>
        <strain evidence="19">JCM 15515</strain>
    </source>
</reference>
<dbReference type="SUPFAM" id="SSF53756">
    <property type="entry name" value="UDP-Glycosyltransferase/glycogen phosphorylase"/>
    <property type="match status" value="1"/>
</dbReference>
<dbReference type="KEGG" id="cgin:ABRZ00_06150"/>
<evidence type="ECO:0000313" key="9">
    <source>
        <dbReference type="EMBL" id="XDJ71983.1"/>
    </source>
</evidence>
<evidence type="ECO:0000313" key="13">
    <source>
        <dbReference type="EMBL" id="XDJ86346.1"/>
    </source>
</evidence>
<name>A0AB39EZS9_9BURK</name>
<protein>
    <submittedName>
        <fullName evidence="9">Glycosyltransferase family 4 protein</fullName>
        <ecNumber evidence="9">2.4.-.-</ecNumber>
    </submittedName>
</protein>
<reference evidence="2" key="3">
    <citation type="submission" date="2023-12" db="EMBL/GenBank/DDBJ databases">
        <authorList>
            <person name="Sun Q."/>
            <person name="Inoue M."/>
        </authorList>
    </citation>
    <scope>NUCLEOTIDE SEQUENCE</scope>
    <source>
        <strain evidence="2">JCM 15515</strain>
    </source>
</reference>
<dbReference type="EMBL" id="CP158268">
    <property type="protein sequence ID" value="XDJ86346.1"/>
    <property type="molecule type" value="Genomic_DNA"/>
</dbReference>
<evidence type="ECO:0000313" key="6">
    <source>
        <dbReference type="EMBL" id="XDJ59831.1"/>
    </source>
</evidence>
<dbReference type="CDD" id="cd03801">
    <property type="entry name" value="GT4_PimA-like"/>
    <property type="match status" value="1"/>
</dbReference>
<evidence type="ECO:0000313" key="16">
    <source>
        <dbReference type="EMBL" id="XDJ92191.1"/>
    </source>
</evidence>
<dbReference type="EMBL" id="CP158257">
    <property type="protein sequence ID" value="XDJ56750.1"/>
    <property type="molecule type" value="Genomic_DNA"/>
</dbReference>
<dbReference type="EMBL" id="CP158253">
    <property type="protein sequence ID" value="XDJ44032.1"/>
    <property type="molecule type" value="Genomic_DNA"/>
</dbReference>
<dbReference type="EMBL" id="CP158260">
    <property type="protein sequence ID" value="XDJ63001.1"/>
    <property type="molecule type" value="Genomic_DNA"/>
</dbReference>
<evidence type="ECO:0000313" key="2">
    <source>
        <dbReference type="EMBL" id="GAA0772365.1"/>
    </source>
</evidence>
<evidence type="ECO:0000313" key="14">
    <source>
        <dbReference type="EMBL" id="XDJ87583.1"/>
    </source>
</evidence>